<keyword evidence="4" id="KW-1185">Reference proteome</keyword>
<evidence type="ECO:0000256" key="1">
    <source>
        <dbReference type="SAM" id="MobiDB-lite"/>
    </source>
</evidence>
<keyword evidence="2" id="KW-0732">Signal</keyword>
<evidence type="ECO:0000313" key="3">
    <source>
        <dbReference type="EMBL" id="MFD1517094.1"/>
    </source>
</evidence>
<dbReference type="InterPro" id="IPR005297">
    <property type="entry name" value="Lipoprotein_repeat"/>
</dbReference>
<gene>
    <name evidence="3" type="ORF">ACFSJD_06340</name>
</gene>
<evidence type="ECO:0000313" key="4">
    <source>
        <dbReference type="Proteomes" id="UP001597114"/>
    </source>
</evidence>
<sequence length="186" mass="18676">MHLPRFLPIAALAAATLALSACGADAGDGYTSNPAPLSAPAAQPPSDSGSRAPATAAAPAAPADGGAVLVARDTPALGTIVTDAQGYALYRFDQDKAKPPTATCEGECAAKWPPIIVDPEGKLSLTGVDQSLIGMVQRSDGTSQLTLGGWALYRYSGDTPGTTNGQAIGNTWFAATPEGKKAPATP</sequence>
<proteinExistence type="predicted"/>
<dbReference type="PANTHER" id="PTHR39335:SF1">
    <property type="entry name" value="BLL4220 PROTEIN"/>
    <property type="match status" value="1"/>
</dbReference>
<dbReference type="PANTHER" id="PTHR39335">
    <property type="entry name" value="BLL4220 PROTEIN"/>
    <property type="match status" value="1"/>
</dbReference>
<feature type="signal peptide" evidence="2">
    <location>
        <begin position="1"/>
        <end position="26"/>
    </location>
</feature>
<dbReference type="Proteomes" id="UP001597114">
    <property type="component" value="Unassembled WGS sequence"/>
</dbReference>
<comment type="caution">
    <text evidence="3">The sequence shown here is derived from an EMBL/GenBank/DDBJ whole genome shotgun (WGS) entry which is preliminary data.</text>
</comment>
<dbReference type="EMBL" id="JBHUCO010000006">
    <property type="protein sequence ID" value="MFD1517094.1"/>
    <property type="molecule type" value="Genomic_DNA"/>
</dbReference>
<dbReference type="RefSeq" id="WP_344729270.1">
    <property type="nucleotide sequence ID" value="NZ_BAAAUS010000059.1"/>
</dbReference>
<organism evidence="3 4">
    <name type="scientific">Pseudonocardia yunnanensis</name>
    <dbReference type="NCBI Taxonomy" id="58107"/>
    <lineage>
        <taxon>Bacteria</taxon>
        <taxon>Bacillati</taxon>
        <taxon>Actinomycetota</taxon>
        <taxon>Actinomycetes</taxon>
        <taxon>Pseudonocardiales</taxon>
        <taxon>Pseudonocardiaceae</taxon>
        <taxon>Pseudonocardia</taxon>
    </lineage>
</organism>
<feature type="chain" id="PRO_5046086978" description="Lipoprotein with Yx(FWY)xxD motif" evidence="2">
    <location>
        <begin position="27"/>
        <end position="186"/>
    </location>
</feature>
<dbReference type="Pfam" id="PF03640">
    <property type="entry name" value="Lipoprotein_15"/>
    <property type="match status" value="2"/>
</dbReference>
<feature type="region of interest" description="Disordered" evidence="1">
    <location>
        <begin position="34"/>
        <end position="59"/>
    </location>
</feature>
<dbReference type="PROSITE" id="PS51257">
    <property type="entry name" value="PROKAR_LIPOPROTEIN"/>
    <property type="match status" value="1"/>
</dbReference>
<reference evidence="4" key="1">
    <citation type="journal article" date="2019" name="Int. J. Syst. Evol. Microbiol.">
        <title>The Global Catalogue of Microorganisms (GCM) 10K type strain sequencing project: providing services to taxonomists for standard genome sequencing and annotation.</title>
        <authorList>
            <consortium name="The Broad Institute Genomics Platform"/>
            <consortium name="The Broad Institute Genome Sequencing Center for Infectious Disease"/>
            <person name="Wu L."/>
            <person name="Ma J."/>
        </authorList>
    </citation>
    <scope>NUCLEOTIDE SEQUENCE [LARGE SCALE GENOMIC DNA]</scope>
    <source>
        <strain evidence="4">CCM 7043</strain>
    </source>
</reference>
<evidence type="ECO:0000256" key="2">
    <source>
        <dbReference type="SAM" id="SignalP"/>
    </source>
</evidence>
<evidence type="ECO:0008006" key="5">
    <source>
        <dbReference type="Google" id="ProtNLM"/>
    </source>
</evidence>
<name>A0ABW4ET27_9PSEU</name>
<accession>A0ABW4ET27</accession>
<protein>
    <recommendedName>
        <fullName evidence="5">Lipoprotein with Yx(FWY)xxD motif</fullName>
    </recommendedName>
</protein>